<evidence type="ECO:0000256" key="4">
    <source>
        <dbReference type="ARBA" id="ARBA00010416"/>
    </source>
</evidence>
<dbReference type="GO" id="GO:0051301">
    <property type="term" value="P:cell division"/>
    <property type="evidence" value="ECO:0007669"/>
    <property type="project" value="UniProtKB-KW"/>
</dbReference>
<protein>
    <recommendedName>
        <fullName evidence="6 17">UDP-N-acetylmuramoylalanine--D-glutamate ligase</fullName>
        <ecNumber evidence="5 17">6.3.2.9</ecNumber>
    </recommendedName>
    <alternativeName>
        <fullName evidence="15 17">D-glutamic acid-adding enzyme</fullName>
    </alternativeName>
    <alternativeName>
        <fullName evidence="14 17">UDP-N-acetylmuramoyl-L-alanyl-D-glutamate synthetase</fullName>
    </alternativeName>
</protein>
<keyword evidence="11 17" id="KW-0133">Cell shape</keyword>
<dbReference type="SUPFAM" id="SSF53244">
    <property type="entry name" value="MurD-like peptide ligases, peptide-binding domain"/>
    <property type="match status" value="1"/>
</dbReference>
<name>A0A6F8ZFV0_9FIRM</name>
<keyword evidence="17 18" id="KW-0131">Cell cycle</keyword>
<keyword evidence="10 17" id="KW-0067">ATP-binding</keyword>
<organism evidence="21 22">
    <name type="scientific">Candidatus Hydrogenisulfobacillus filiaventi</name>
    <dbReference type="NCBI Taxonomy" id="2707344"/>
    <lineage>
        <taxon>Bacteria</taxon>
        <taxon>Bacillati</taxon>
        <taxon>Bacillota</taxon>
        <taxon>Clostridia</taxon>
        <taxon>Eubacteriales</taxon>
        <taxon>Clostridiales Family XVII. Incertae Sedis</taxon>
        <taxon>Candidatus Hydrogenisulfobacillus</taxon>
    </lineage>
</organism>
<evidence type="ECO:0000256" key="12">
    <source>
        <dbReference type="ARBA" id="ARBA00022984"/>
    </source>
</evidence>
<evidence type="ECO:0000256" key="14">
    <source>
        <dbReference type="ARBA" id="ARBA00030398"/>
    </source>
</evidence>
<comment type="function">
    <text evidence="1 17 18">Cell wall formation. Catalyzes the addition of glutamate to the nucleotide precursor UDP-N-acetylmuramoyl-L-alanine (UMA).</text>
</comment>
<gene>
    <name evidence="17 21" type="primary">murD</name>
    <name evidence="21" type="ORF">R50_1007</name>
</gene>
<dbReference type="GO" id="GO:0005524">
    <property type="term" value="F:ATP binding"/>
    <property type="evidence" value="ECO:0007669"/>
    <property type="project" value="UniProtKB-UniRule"/>
</dbReference>
<comment type="catalytic activity">
    <reaction evidence="16 17 18">
        <text>UDP-N-acetyl-alpha-D-muramoyl-L-alanine + D-glutamate + ATP = UDP-N-acetyl-alpha-D-muramoyl-L-alanyl-D-glutamate + ADP + phosphate + H(+)</text>
        <dbReference type="Rhea" id="RHEA:16429"/>
        <dbReference type="ChEBI" id="CHEBI:15378"/>
        <dbReference type="ChEBI" id="CHEBI:29986"/>
        <dbReference type="ChEBI" id="CHEBI:30616"/>
        <dbReference type="ChEBI" id="CHEBI:43474"/>
        <dbReference type="ChEBI" id="CHEBI:83898"/>
        <dbReference type="ChEBI" id="CHEBI:83900"/>
        <dbReference type="ChEBI" id="CHEBI:456216"/>
        <dbReference type="EC" id="6.3.2.9"/>
    </reaction>
</comment>
<dbReference type="Gene3D" id="3.90.190.20">
    <property type="entry name" value="Mur ligase, C-terminal domain"/>
    <property type="match status" value="1"/>
</dbReference>
<dbReference type="KEGG" id="hfv:R50_1007"/>
<dbReference type="EMBL" id="LR778114">
    <property type="protein sequence ID" value="CAB1128513.1"/>
    <property type="molecule type" value="Genomic_DNA"/>
</dbReference>
<keyword evidence="17 18" id="KW-0132">Cell division</keyword>
<dbReference type="GO" id="GO:0009252">
    <property type="term" value="P:peptidoglycan biosynthetic process"/>
    <property type="evidence" value="ECO:0007669"/>
    <property type="project" value="UniProtKB-UniRule"/>
</dbReference>
<dbReference type="EC" id="6.3.2.9" evidence="5 17"/>
<dbReference type="HAMAP" id="MF_00639">
    <property type="entry name" value="MurD"/>
    <property type="match status" value="1"/>
</dbReference>
<accession>A0A6F8ZFV0</accession>
<evidence type="ECO:0000256" key="6">
    <source>
        <dbReference type="ARBA" id="ARBA00015655"/>
    </source>
</evidence>
<evidence type="ECO:0000256" key="18">
    <source>
        <dbReference type="RuleBase" id="RU003664"/>
    </source>
</evidence>
<evidence type="ECO:0000256" key="13">
    <source>
        <dbReference type="ARBA" id="ARBA00023316"/>
    </source>
</evidence>
<keyword evidence="13 17" id="KW-0961">Cell wall biogenesis/degradation</keyword>
<evidence type="ECO:0000256" key="5">
    <source>
        <dbReference type="ARBA" id="ARBA00012212"/>
    </source>
</evidence>
<keyword evidence="12 17" id="KW-0573">Peptidoglycan synthesis</keyword>
<evidence type="ECO:0000256" key="16">
    <source>
        <dbReference type="ARBA" id="ARBA00047632"/>
    </source>
</evidence>
<keyword evidence="9 17" id="KW-0547">Nucleotide-binding</keyword>
<dbReference type="InterPro" id="IPR013221">
    <property type="entry name" value="Mur_ligase_cen"/>
</dbReference>
<evidence type="ECO:0000313" key="22">
    <source>
        <dbReference type="Proteomes" id="UP000503399"/>
    </source>
</evidence>
<feature type="domain" description="Mur ligase central" evidence="20">
    <location>
        <begin position="118"/>
        <end position="303"/>
    </location>
</feature>
<dbReference type="SUPFAM" id="SSF53623">
    <property type="entry name" value="MurD-like peptide ligases, catalytic domain"/>
    <property type="match status" value="1"/>
</dbReference>
<dbReference type="GO" id="GO:0071555">
    <property type="term" value="P:cell wall organization"/>
    <property type="evidence" value="ECO:0007669"/>
    <property type="project" value="UniProtKB-KW"/>
</dbReference>
<evidence type="ECO:0000256" key="1">
    <source>
        <dbReference type="ARBA" id="ARBA00002734"/>
    </source>
</evidence>
<keyword evidence="7 17" id="KW-0963">Cytoplasm</keyword>
<dbReference type="Pfam" id="PF02875">
    <property type="entry name" value="Mur_ligase_C"/>
    <property type="match status" value="1"/>
</dbReference>
<proteinExistence type="inferred from homology"/>
<dbReference type="Pfam" id="PF08245">
    <property type="entry name" value="Mur_ligase_M"/>
    <property type="match status" value="1"/>
</dbReference>
<dbReference type="GO" id="GO:0005737">
    <property type="term" value="C:cytoplasm"/>
    <property type="evidence" value="ECO:0007669"/>
    <property type="project" value="UniProtKB-SubCell"/>
</dbReference>
<evidence type="ECO:0000256" key="15">
    <source>
        <dbReference type="ARBA" id="ARBA00032324"/>
    </source>
</evidence>
<evidence type="ECO:0000256" key="3">
    <source>
        <dbReference type="ARBA" id="ARBA00004752"/>
    </source>
</evidence>
<dbReference type="UniPathway" id="UPA00219"/>
<feature type="domain" description="Mur ligase C-terminal" evidence="19">
    <location>
        <begin position="325"/>
        <end position="445"/>
    </location>
</feature>
<evidence type="ECO:0000256" key="11">
    <source>
        <dbReference type="ARBA" id="ARBA00022960"/>
    </source>
</evidence>
<evidence type="ECO:0000256" key="17">
    <source>
        <dbReference type="HAMAP-Rule" id="MF_00639"/>
    </source>
</evidence>
<dbReference type="PANTHER" id="PTHR43692:SF1">
    <property type="entry name" value="UDP-N-ACETYLMURAMOYLALANINE--D-GLUTAMATE LIGASE"/>
    <property type="match status" value="1"/>
</dbReference>
<dbReference type="AlphaFoldDB" id="A0A6F8ZFV0"/>
<evidence type="ECO:0000313" key="21">
    <source>
        <dbReference type="EMBL" id="CAB1128513.1"/>
    </source>
</evidence>
<evidence type="ECO:0000259" key="19">
    <source>
        <dbReference type="Pfam" id="PF02875"/>
    </source>
</evidence>
<dbReference type="InterPro" id="IPR005762">
    <property type="entry name" value="MurD"/>
</dbReference>
<comment type="similarity">
    <text evidence="4 17">Belongs to the MurCDEF family.</text>
</comment>
<dbReference type="InterPro" id="IPR036565">
    <property type="entry name" value="Mur-like_cat_sf"/>
</dbReference>
<keyword evidence="22" id="KW-1185">Reference proteome</keyword>
<evidence type="ECO:0000256" key="2">
    <source>
        <dbReference type="ARBA" id="ARBA00004496"/>
    </source>
</evidence>
<feature type="binding site" evidence="17">
    <location>
        <begin position="120"/>
        <end position="126"/>
    </location>
    <ligand>
        <name>ATP</name>
        <dbReference type="ChEBI" id="CHEBI:30616"/>
    </ligand>
</feature>
<comment type="subcellular location">
    <subcellularLocation>
        <location evidence="2 17 18">Cytoplasm</location>
    </subcellularLocation>
</comment>
<evidence type="ECO:0000256" key="8">
    <source>
        <dbReference type="ARBA" id="ARBA00022598"/>
    </source>
</evidence>
<dbReference type="Gene3D" id="3.40.1190.10">
    <property type="entry name" value="Mur-like, catalytic domain"/>
    <property type="match status" value="1"/>
</dbReference>
<dbReference type="NCBIfam" id="TIGR01087">
    <property type="entry name" value="murD"/>
    <property type="match status" value="1"/>
</dbReference>
<dbReference type="InterPro" id="IPR004101">
    <property type="entry name" value="Mur_ligase_C"/>
</dbReference>
<evidence type="ECO:0000259" key="20">
    <source>
        <dbReference type="Pfam" id="PF08245"/>
    </source>
</evidence>
<keyword evidence="8 17" id="KW-0436">Ligase</keyword>
<reference evidence="21 22" key="1">
    <citation type="submission" date="2020-02" db="EMBL/GenBank/DDBJ databases">
        <authorList>
            <person name="Hogendoorn C."/>
        </authorList>
    </citation>
    <scope>NUCLEOTIDE SEQUENCE [LARGE SCALE GENOMIC DNA]</scope>
    <source>
        <strain evidence="21">R501</strain>
    </source>
</reference>
<sequence length="483" mass="50967">MEQPAVAQAIVGLGVNNRPLVPYLLARTPRIAVADRLPEEALRRILAGMGADPARVLVLGGPDYLQQLAALPGLRSVYLTPGMVKDTPELRALEARGVRLTCETDLFLQVVPAPVVGITGSSGKTTTTTLTGLALGRWAARTGRQAFVGGNIGHPLLPELGAMRPEDRVVLELSSFQLERVERSPWGAVLLNLSPNHLDVHGTLEAYAAAKSRIFRYQGPDDWLVVPWGDPVVTALWEGVHRGRRWFFSPGDPGMAGYRGTLVADGYLWFQDDHGRQPVLAVQDLRLPGRHNLANAAAATAAVLAAGGAVEDIAPVLASFSGVPHRLEPVGMVGGVRFINDSIATTPDRTLAALAAVPGPLVVILGGYDKHLDFAPLARGLLQAPVRAVVLLGATAGRIAGALEAAAGPAGPPFVVEHAAGFDEAVSRARALARPGDAVLLSPACASYDMFPNFEVRGERFRTLVQNWAGEAAGPVSEREGGV</sequence>
<dbReference type="Proteomes" id="UP000503399">
    <property type="component" value="Chromosome"/>
</dbReference>
<dbReference type="PANTHER" id="PTHR43692">
    <property type="entry name" value="UDP-N-ACETYLMURAMOYLALANINE--D-GLUTAMATE LIGASE"/>
    <property type="match status" value="1"/>
</dbReference>
<evidence type="ECO:0000256" key="7">
    <source>
        <dbReference type="ARBA" id="ARBA00022490"/>
    </source>
</evidence>
<evidence type="ECO:0000256" key="10">
    <source>
        <dbReference type="ARBA" id="ARBA00022840"/>
    </source>
</evidence>
<evidence type="ECO:0000256" key="9">
    <source>
        <dbReference type="ARBA" id="ARBA00022741"/>
    </source>
</evidence>
<comment type="pathway">
    <text evidence="3 17 18">Cell wall biogenesis; peptidoglycan biosynthesis.</text>
</comment>
<dbReference type="InterPro" id="IPR036615">
    <property type="entry name" value="Mur_ligase_C_dom_sf"/>
</dbReference>
<dbReference type="GO" id="GO:0008360">
    <property type="term" value="P:regulation of cell shape"/>
    <property type="evidence" value="ECO:0007669"/>
    <property type="project" value="UniProtKB-KW"/>
</dbReference>
<dbReference type="GO" id="GO:0008764">
    <property type="term" value="F:UDP-N-acetylmuramoylalanine-D-glutamate ligase activity"/>
    <property type="evidence" value="ECO:0007669"/>
    <property type="project" value="UniProtKB-UniRule"/>
</dbReference>